<evidence type="ECO:0000256" key="1">
    <source>
        <dbReference type="SAM" id="SignalP"/>
    </source>
</evidence>
<sequence length="257" mass="27279">MKTLSPLLGLVALFALLAAATAGPSLSLVKTGEEEVAPLGPIHVAGPGPHAIPIAVRGVPGATFSLKGELFRRLSATVAPVAVFDWKKEAAIPSSGELIVRPEFSFEASKTSTSYLARFHQPGFPALAIIAHPADFLEPLQTLAQGRPLQLAGASDDLRRVLQDAGVRTEAVCSDAVSFEEKSIILWCSEPGPAFAPPKESRLIITDLLEPGREVWKRSAEGGWVIHLHPSALTSTRLATTTGLAHLLELTTREPIP</sequence>
<accession>A0ABU9B2I3</accession>
<organism evidence="2 3">
    <name type="scientific">Luteolibacter soli</name>
    <dbReference type="NCBI Taxonomy" id="3135280"/>
    <lineage>
        <taxon>Bacteria</taxon>
        <taxon>Pseudomonadati</taxon>
        <taxon>Verrucomicrobiota</taxon>
        <taxon>Verrucomicrobiia</taxon>
        <taxon>Verrucomicrobiales</taxon>
        <taxon>Verrucomicrobiaceae</taxon>
        <taxon>Luteolibacter</taxon>
    </lineage>
</organism>
<dbReference type="EMBL" id="JBBUKT010000017">
    <property type="protein sequence ID" value="MEK7954251.1"/>
    <property type="molecule type" value="Genomic_DNA"/>
</dbReference>
<feature type="chain" id="PRO_5047338978" evidence="1">
    <location>
        <begin position="23"/>
        <end position="257"/>
    </location>
</feature>
<protein>
    <submittedName>
        <fullName evidence="2">Uncharacterized protein</fullName>
    </submittedName>
</protein>
<keyword evidence="1" id="KW-0732">Signal</keyword>
<dbReference type="RefSeq" id="WP_341408019.1">
    <property type="nucleotide sequence ID" value="NZ_JBBUKT010000017.1"/>
</dbReference>
<gene>
    <name evidence="2" type="ORF">WKV53_27280</name>
</gene>
<reference evidence="2 3" key="1">
    <citation type="submission" date="2024-04" db="EMBL/GenBank/DDBJ databases">
        <title>Luteolibacter sp. isolated from soil.</title>
        <authorList>
            <person name="An J."/>
        </authorList>
    </citation>
    <scope>NUCLEOTIDE SEQUENCE [LARGE SCALE GENOMIC DNA]</scope>
    <source>
        <strain evidence="2 3">Y139</strain>
    </source>
</reference>
<evidence type="ECO:0000313" key="3">
    <source>
        <dbReference type="Proteomes" id="UP001371305"/>
    </source>
</evidence>
<dbReference type="Proteomes" id="UP001371305">
    <property type="component" value="Unassembled WGS sequence"/>
</dbReference>
<keyword evidence="3" id="KW-1185">Reference proteome</keyword>
<evidence type="ECO:0000313" key="2">
    <source>
        <dbReference type="EMBL" id="MEK7954251.1"/>
    </source>
</evidence>
<comment type="caution">
    <text evidence="2">The sequence shown here is derived from an EMBL/GenBank/DDBJ whole genome shotgun (WGS) entry which is preliminary data.</text>
</comment>
<feature type="signal peptide" evidence="1">
    <location>
        <begin position="1"/>
        <end position="22"/>
    </location>
</feature>
<proteinExistence type="predicted"/>
<name>A0ABU9B2I3_9BACT</name>